<dbReference type="VEuPathDB" id="VectorBase:RSAN_058276"/>
<feature type="chain" id="PRO_5003003625" evidence="1">
    <location>
        <begin position="19"/>
        <end position="186"/>
    </location>
</feature>
<dbReference type="InterPro" id="IPR012674">
    <property type="entry name" value="Calycin"/>
</dbReference>
<sequence length="186" mass="21336">MALLKLALCILLYALVAANPPANRHRGNADSVRMFAAFPHAVAVFTTQNDTSFKCLSATRRHFNPREKTVTYVWHFKNHTGHQRRDVVFDVNFSETPGEGTFFVNNDKTRSFRAIYKYSDYTTCAVISFPYGEKDHCTMWVKRSRVHNVPQHCLDKYEEICDLGIHLVDRDISETMTTNEAPPSAF</sequence>
<dbReference type="OrthoDB" id="6484025at2759"/>
<keyword evidence="1" id="KW-0732">Signal</keyword>
<dbReference type="SUPFAM" id="SSF50814">
    <property type="entry name" value="Lipocalins"/>
    <property type="match status" value="1"/>
</dbReference>
<dbReference type="Gene3D" id="2.40.128.20">
    <property type="match status" value="1"/>
</dbReference>
<dbReference type="InterPro" id="IPR002970">
    <property type="entry name" value="Tick_his-bd"/>
</dbReference>
<name>C9W1G0_RHISA</name>
<reference evidence="2" key="2">
    <citation type="journal article" date="2013" name="Ticks Tick Borne Dis.">
        <title>Proteome of Rhipicephalus sanguineus tick saliva induced by the secretagogues pilocarpine and dopamine.</title>
        <authorList>
            <person name="Oliveira C.J."/>
            <person name="Anatriello E."/>
            <person name="de Miranda-Santos I.K."/>
            <person name="Francischetti I.M."/>
            <person name="Sa-Nunes A."/>
            <person name="Ferreira B.R."/>
            <person name="Ribeiro J.M."/>
        </authorList>
    </citation>
    <scope>NUCLEOTIDE SEQUENCE</scope>
    <source>
        <tissue evidence="2">Salivary glands</tissue>
    </source>
</reference>
<organism evidence="2">
    <name type="scientific">Rhipicephalus sanguineus</name>
    <name type="common">Brown dog tick</name>
    <name type="synonym">Ixodes sanguineus</name>
    <dbReference type="NCBI Taxonomy" id="34632"/>
    <lineage>
        <taxon>Eukaryota</taxon>
        <taxon>Metazoa</taxon>
        <taxon>Ecdysozoa</taxon>
        <taxon>Arthropoda</taxon>
        <taxon>Chelicerata</taxon>
        <taxon>Arachnida</taxon>
        <taxon>Acari</taxon>
        <taxon>Parasitiformes</taxon>
        <taxon>Ixodida</taxon>
        <taxon>Ixodoidea</taxon>
        <taxon>Ixodidae</taxon>
        <taxon>Rhipicephalinae</taxon>
        <taxon>Rhipicephalus</taxon>
        <taxon>Rhipicephalus</taxon>
    </lineage>
</organism>
<dbReference type="GO" id="GO:0030682">
    <property type="term" value="P:symbiont-mediated perturbation of host defenses"/>
    <property type="evidence" value="ECO:0007669"/>
    <property type="project" value="InterPro"/>
</dbReference>
<dbReference type="GO" id="GO:0043176">
    <property type="term" value="F:amine binding"/>
    <property type="evidence" value="ECO:0007669"/>
    <property type="project" value="InterPro"/>
</dbReference>
<accession>C9W1G0</accession>
<evidence type="ECO:0000256" key="1">
    <source>
        <dbReference type="SAM" id="SignalP"/>
    </source>
</evidence>
<protein>
    <submittedName>
        <fullName evidence="2">Putative secreted protein</fullName>
    </submittedName>
</protein>
<dbReference type="EMBL" id="EZ406108">
    <property type="protein sequence ID" value="ACX53907.1"/>
    <property type="molecule type" value="mRNA"/>
</dbReference>
<evidence type="ECO:0000313" key="2">
    <source>
        <dbReference type="EMBL" id="ACX53907.1"/>
    </source>
</evidence>
<feature type="signal peptide" evidence="1">
    <location>
        <begin position="1"/>
        <end position="18"/>
    </location>
</feature>
<dbReference type="SMR" id="C9W1G0"/>
<proteinExistence type="evidence at transcript level"/>
<dbReference type="Pfam" id="PF02098">
    <property type="entry name" value="His_binding"/>
    <property type="match status" value="1"/>
</dbReference>
<reference evidence="2" key="1">
    <citation type="journal article" date="2010" name="BMC Genomics">
        <title>An insight into the sialotranscriptome of the brown dog tick, Rhipicephalus sanguineus.</title>
        <authorList>
            <person name="Anatriello E."/>
            <person name="Ribeiro J.M."/>
            <person name="de Miranda-Santos I.K."/>
            <person name="Brandao L.G."/>
            <person name="Anderson J.M."/>
            <person name="Valenzuela J.G."/>
            <person name="Maruyama S.R."/>
            <person name="Silva J.S."/>
            <person name="Ferreira B.R."/>
        </authorList>
    </citation>
    <scope>NUCLEOTIDE SEQUENCE</scope>
    <source>
        <tissue evidence="2">Salivary glands</tissue>
    </source>
</reference>
<dbReference type="AlphaFoldDB" id="C9W1G0"/>